<evidence type="ECO:0000313" key="10">
    <source>
        <dbReference type="Proteomes" id="UP000321436"/>
    </source>
</evidence>
<comment type="caution">
    <text evidence="9">The sequence shown here is derived from an EMBL/GenBank/DDBJ whole genome shotgun (WGS) entry which is preliminary data.</text>
</comment>
<keyword evidence="7" id="KW-0411">Iron-sulfur</keyword>
<protein>
    <recommendedName>
        <fullName evidence="8">Radical SAM core domain-containing protein</fullName>
    </recommendedName>
</protein>
<reference evidence="9 10" key="1">
    <citation type="submission" date="2019-07" db="EMBL/GenBank/DDBJ databases">
        <title>Whole genome shotgun sequence of Chitinophaga cymbidii NBRC 109752.</title>
        <authorList>
            <person name="Hosoyama A."/>
            <person name="Uohara A."/>
            <person name="Ohji S."/>
            <person name="Ichikawa N."/>
        </authorList>
    </citation>
    <scope>NUCLEOTIDE SEQUENCE [LARGE SCALE GENOMIC DNA]</scope>
    <source>
        <strain evidence="9 10">NBRC 109752</strain>
    </source>
</reference>
<evidence type="ECO:0000256" key="5">
    <source>
        <dbReference type="ARBA" id="ARBA00023002"/>
    </source>
</evidence>
<evidence type="ECO:0000256" key="6">
    <source>
        <dbReference type="ARBA" id="ARBA00023004"/>
    </source>
</evidence>
<dbReference type="PANTHER" id="PTHR11228">
    <property type="entry name" value="RADICAL SAM DOMAIN PROTEIN"/>
    <property type="match status" value="1"/>
</dbReference>
<dbReference type="GO" id="GO:0046872">
    <property type="term" value="F:metal ion binding"/>
    <property type="evidence" value="ECO:0007669"/>
    <property type="project" value="UniProtKB-KW"/>
</dbReference>
<dbReference type="GO" id="GO:0051539">
    <property type="term" value="F:4 iron, 4 sulfur cluster binding"/>
    <property type="evidence" value="ECO:0007669"/>
    <property type="project" value="UniProtKB-KW"/>
</dbReference>
<evidence type="ECO:0000256" key="4">
    <source>
        <dbReference type="ARBA" id="ARBA00022723"/>
    </source>
</evidence>
<dbReference type="GO" id="GO:0032324">
    <property type="term" value="P:molybdopterin cofactor biosynthetic process"/>
    <property type="evidence" value="ECO:0007669"/>
    <property type="project" value="UniProtKB-ARBA"/>
</dbReference>
<evidence type="ECO:0000256" key="3">
    <source>
        <dbReference type="ARBA" id="ARBA00022691"/>
    </source>
</evidence>
<evidence type="ECO:0000256" key="1">
    <source>
        <dbReference type="ARBA" id="ARBA00001966"/>
    </source>
</evidence>
<keyword evidence="10" id="KW-1185">Reference proteome</keyword>
<sequence length="300" mass="34565">MKLRFEPQGLHYYCRRSGLHILFDEVKIEKSAFSIAPRTISIAITDKCDFSCSYCYVNLKDKFLSKNDIIKYCKQLDKLGTFDVALGGGEPTLHPDIVSICREIWLETGMGISITTHGHHLNEKFIEEIKDYVSFVRISIDGPEPIYSQLRNKKLHDLLPKLRLLKGHVPFGINTVINKLTLPYLEDVKIMLIEYGAFELLLLPMLNKGKFVLNENDWDVLNNWIERNYQVIPIRTSVDAEEFLKQPFLFSGQKQETDYGFIGIDGKYRRNSFSNEGIRIDAYNSLEQMLLSINADSLSI</sequence>
<evidence type="ECO:0000256" key="2">
    <source>
        <dbReference type="ARBA" id="ARBA00022485"/>
    </source>
</evidence>
<dbReference type="SMART" id="SM00729">
    <property type="entry name" value="Elp3"/>
    <property type="match status" value="1"/>
</dbReference>
<evidence type="ECO:0000259" key="8">
    <source>
        <dbReference type="PROSITE" id="PS51918"/>
    </source>
</evidence>
<dbReference type="GO" id="GO:0016491">
    <property type="term" value="F:oxidoreductase activity"/>
    <property type="evidence" value="ECO:0007669"/>
    <property type="project" value="UniProtKB-KW"/>
</dbReference>
<dbReference type="SFLD" id="SFLDS00029">
    <property type="entry name" value="Radical_SAM"/>
    <property type="match status" value="1"/>
</dbReference>
<dbReference type="SFLD" id="SFLDG01067">
    <property type="entry name" value="SPASM/twitch_domain_containing"/>
    <property type="match status" value="1"/>
</dbReference>
<proteinExistence type="predicted"/>
<dbReference type="SUPFAM" id="SSF102114">
    <property type="entry name" value="Radical SAM enzymes"/>
    <property type="match status" value="1"/>
</dbReference>
<dbReference type="PROSITE" id="PS51918">
    <property type="entry name" value="RADICAL_SAM"/>
    <property type="match status" value="1"/>
</dbReference>
<dbReference type="PROSITE" id="PS01305">
    <property type="entry name" value="MOAA_NIFB_PQQE"/>
    <property type="match status" value="1"/>
</dbReference>
<dbReference type="InterPro" id="IPR050377">
    <property type="entry name" value="Radical_SAM_PqqE_MftC-like"/>
</dbReference>
<evidence type="ECO:0000313" key="9">
    <source>
        <dbReference type="EMBL" id="GEP98117.1"/>
    </source>
</evidence>
<keyword evidence="2" id="KW-0004">4Fe-4S</keyword>
<comment type="cofactor">
    <cofactor evidence="1">
        <name>[4Fe-4S] cluster</name>
        <dbReference type="ChEBI" id="CHEBI:49883"/>
    </cofactor>
</comment>
<dbReference type="RefSeq" id="WP_186831205.1">
    <property type="nucleotide sequence ID" value="NZ_BKAU01000005.1"/>
</dbReference>
<dbReference type="Pfam" id="PF04055">
    <property type="entry name" value="Radical_SAM"/>
    <property type="match status" value="1"/>
</dbReference>
<dbReference type="Proteomes" id="UP000321436">
    <property type="component" value="Unassembled WGS sequence"/>
</dbReference>
<accession>A0A512RQY9</accession>
<feature type="domain" description="Radical SAM core" evidence="8">
    <location>
        <begin position="34"/>
        <end position="233"/>
    </location>
</feature>
<gene>
    <name evidence="9" type="ORF">CCY01nite_43770</name>
</gene>
<dbReference type="InterPro" id="IPR007197">
    <property type="entry name" value="rSAM"/>
</dbReference>
<keyword evidence="3" id="KW-0949">S-adenosyl-L-methionine</keyword>
<dbReference type="CDD" id="cd01335">
    <property type="entry name" value="Radical_SAM"/>
    <property type="match status" value="1"/>
</dbReference>
<keyword evidence="6" id="KW-0408">Iron</keyword>
<keyword evidence="4" id="KW-0479">Metal-binding</keyword>
<dbReference type="EMBL" id="BKAU01000005">
    <property type="protein sequence ID" value="GEP98117.1"/>
    <property type="molecule type" value="Genomic_DNA"/>
</dbReference>
<dbReference type="InterPro" id="IPR006638">
    <property type="entry name" value="Elp3/MiaA/NifB-like_rSAM"/>
</dbReference>
<keyword evidence="5" id="KW-0560">Oxidoreductase</keyword>
<dbReference type="InterPro" id="IPR000385">
    <property type="entry name" value="MoaA_NifB_PqqE_Fe-S-bd_CS"/>
</dbReference>
<organism evidence="9 10">
    <name type="scientific">Chitinophaga cymbidii</name>
    <dbReference type="NCBI Taxonomy" id="1096750"/>
    <lineage>
        <taxon>Bacteria</taxon>
        <taxon>Pseudomonadati</taxon>
        <taxon>Bacteroidota</taxon>
        <taxon>Chitinophagia</taxon>
        <taxon>Chitinophagales</taxon>
        <taxon>Chitinophagaceae</taxon>
        <taxon>Chitinophaga</taxon>
    </lineage>
</organism>
<dbReference type="PANTHER" id="PTHR11228:SF7">
    <property type="entry name" value="PQQA PEPTIDE CYCLASE"/>
    <property type="match status" value="1"/>
</dbReference>
<evidence type="ECO:0000256" key="7">
    <source>
        <dbReference type="ARBA" id="ARBA00023014"/>
    </source>
</evidence>
<dbReference type="AlphaFoldDB" id="A0A512RQY9"/>
<dbReference type="InterPro" id="IPR058240">
    <property type="entry name" value="rSAM_sf"/>
</dbReference>
<dbReference type="InterPro" id="IPR013785">
    <property type="entry name" value="Aldolase_TIM"/>
</dbReference>
<name>A0A512RQY9_9BACT</name>
<dbReference type="Gene3D" id="3.20.20.70">
    <property type="entry name" value="Aldolase class I"/>
    <property type="match status" value="1"/>
</dbReference>